<dbReference type="InterPro" id="IPR036019">
    <property type="entry name" value="MscL_channel"/>
</dbReference>
<evidence type="ECO:0000256" key="2">
    <source>
        <dbReference type="ARBA" id="ARBA00007254"/>
    </source>
</evidence>
<keyword evidence="5 10" id="KW-0812">Transmembrane</keyword>
<evidence type="ECO:0000256" key="5">
    <source>
        <dbReference type="ARBA" id="ARBA00022692"/>
    </source>
</evidence>
<evidence type="ECO:0000256" key="9">
    <source>
        <dbReference type="ARBA" id="ARBA00023303"/>
    </source>
</evidence>
<dbReference type="Proteomes" id="UP000620670">
    <property type="component" value="Unassembled WGS sequence"/>
</dbReference>
<evidence type="ECO:0000256" key="3">
    <source>
        <dbReference type="ARBA" id="ARBA00022448"/>
    </source>
</evidence>
<feature type="transmembrane region" description="Helical" evidence="10">
    <location>
        <begin position="12"/>
        <end position="31"/>
    </location>
</feature>
<dbReference type="RefSeq" id="WP_199046796.1">
    <property type="nucleotide sequence ID" value="NZ_JAELXT010000002.1"/>
</dbReference>
<reference evidence="12" key="1">
    <citation type="submission" date="2020-12" db="EMBL/GenBank/DDBJ databases">
        <title>Hymenobacter sp.</title>
        <authorList>
            <person name="Kim M.K."/>
        </authorList>
    </citation>
    <scope>NUCLEOTIDE SEQUENCE [LARGE SCALE GENOMIC DNA]</scope>
    <source>
        <strain evidence="12">BT325</strain>
    </source>
</reference>
<comment type="subcellular location">
    <subcellularLocation>
        <location evidence="10">Cell inner membrane</location>
        <topology evidence="10">Multi-pass membrane protein</topology>
    </subcellularLocation>
    <subcellularLocation>
        <location evidence="1">Cell membrane</location>
        <topology evidence="1">Multi-pass membrane protein</topology>
    </subcellularLocation>
</comment>
<name>A0ABS0XWV4_9HYPH</name>
<evidence type="ECO:0000256" key="1">
    <source>
        <dbReference type="ARBA" id="ARBA00004651"/>
    </source>
</evidence>
<keyword evidence="10" id="KW-0997">Cell inner membrane</keyword>
<evidence type="ECO:0000256" key="8">
    <source>
        <dbReference type="ARBA" id="ARBA00023136"/>
    </source>
</evidence>
<dbReference type="SUPFAM" id="SSF81330">
    <property type="entry name" value="Gated mechanosensitive channel"/>
    <property type="match status" value="1"/>
</dbReference>
<dbReference type="NCBIfam" id="TIGR00220">
    <property type="entry name" value="mscL"/>
    <property type="match status" value="1"/>
</dbReference>
<feature type="transmembrane region" description="Helical" evidence="10">
    <location>
        <begin position="77"/>
        <end position="101"/>
    </location>
</feature>
<dbReference type="InterPro" id="IPR037673">
    <property type="entry name" value="MSC/AndL"/>
</dbReference>
<dbReference type="Pfam" id="PF01741">
    <property type="entry name" value="MscL"/>
    <property type="match status" value="1"/>
</dbReference>
<keyword evidence="7 10" id="KW-0406">Ion transport</keyword>
<dbReference type="EMBL" id="JAELXT010000002">
    <property type="protein sequence ID" value="MBJ6124529.1"/>
    <property type="molecule type" value="Genomic_DNA"/>
</dbReference>
<accession>A0ABS0XWV4</accession>
<evidence type="ECO:0000313" key="11">
    <source>
        <dbReference type="EMBL" id="MBJ6124529.1"/>
    </source>
</evidence>
<organism evidence="11 12">
    <name type="scientific">Microvirga splendida</name>
    <dbReference type="NCBI Taxonomy" id="2795727"/>
    <lineage>
        <taxon>Bacteria</taxon>
        <taxon>Pseudomonadati</taxon>
        <taxon>Pseudomonadota</taxon>
        <taxon>Alphaproteobacteria</taxon>
        <taxon>Hyphomicrobiales</taxon>
        <taxon>Methylobacteriaceae</taxon>
        <taxon>Microvirga</taxon>
    </lineage>
</organism>
<keyword evidence="8 10" id="KW-0472">Membrane</keyword>
<keyword evidence="6 10" id="KW-1133">Transmembrane helix</keyword>
<comment type="caution">
    <text evidence="11">The sequence shown here is derived from an EMBL/GenBank/DDBJ whole genome shotgun (WGS) entry which is preliminary data.</text>
</comment>
<dbReference type="Gene3D" id="1.10.1200.120">
    <property type="entry name" value="Large-conductance mechanosensitive channel, MscL, domain 1"/>
    <property type="match status" value="1"/>
</dbReference>
<dbReference type="PANTHER" id="PTHR30266:SF2">
    <property type="entry name" value="LARGE-CONDUCTANCE MECHANOSENSITIVE CHANNEL"/>
    <property type="match status" value="1"/>
</dbReference>
<comment type="subunit">
    <text evidence="10">Homopentamer.</text>
</comment>
<keyword evidence="9 10" id="KW-0407">Ion channel</keyword>
<dbReference type="NCBIfam" id="NF010557">
    <property type="entry name" value="PRK13952.1"/>
    <property type="match status" value="1"/>
</dbReference>
<gene>
    <name evidence="10 11" type="primary">mscL</name>
    <name evidence="11" type="ORF">JAO75_03805</name>
</gene>
<keyword evidence="4 10" id="KW-1003">Cell membrane</keyword>
<evidence type="ECO:0000256" key="10">
    <source>
        <dbReference type="HAMAP-Rule" id="MF_00115"/>
    </source>
</evidence>
<protein>
    <recommendedName>
        <fullName evidence="10">Large-conductance mechanosensitive channel</fullName>
    </recommendedName>
</protein>
<evidence type="ECO:0000256" key="4">
    <source>
        <dbReference type="ARBA" id="ARBA00022475"/>
    </source>
</evidence>
<dbReference type="PROSITE" id="PS01327">
    <property type="entry name" value="MSCL"/>
    <property type="match status" value="1"/>
</dbReference>
<evidence type="ECO:0000256" key="7">
    <source>
        <dbReference type="ARBA" id="ARBA00023065"/>
    </source>
</evidence>
<dbReference type="HAMAP" id="MF_00115">
    <property type="entry name" value="MscL"/>
    <property type="match status" value="1"/>
</dbReference>
<keyword evidence="12" id="KW-1185">Reference proteome</keyword>
<evidence type="ECO:0000313" key="12">
    <source>
        <dbReference type="Proteomes" id="UP000620670"/>
    </source>
</evidence>
<proteinExistence type="inferred from homology"/>
<dbReference type="NCBIfam" id="NF001843">
    <property type="entry name" value="PRK00567.1-4"/>
    <property type="match status" value="1"/>
</dbReference>
<dbReference type="InterPro" id="IPR001185">
    <property type="entry name" value="MS_channel"/>
</dbReference>
<dbReference type="PANTHER" id="PTHR30266">
    <property type="entry name" value="MECHANOSENSITIVE CHANNEL MSCL"/>
    <property type="match status" value="1"/>
</dbReference>
<comment type="function">
    <text evidence="10">Channel that opens in response to stretch forces in the membrane lipid bilayer. May participate in the regulation of osmotic pressure changes within the cell.</text>
</comment>
<comment type="similarity">
    <text evidence="2 10">Belongs to the MscL family.</text>
</comment>
<sequence>MWNEFKQFALRGNVVDLAIGIIIGAAFSKIVDSLVGDIFMPVVGAVTGGLDFSNYFTALSGDVTAASLEEAKNQGAVLAWGSFITAAINFIIIAWILFLLVKGMNRLRRTEDAKTGTADKPPEVPADVKLLTEIRDLMKTGRSL</sequence>
<dbReference type="InterPro" id="IPR019823">
    <property type="entry name" value="Mechanosensitive_channel_CS"/>
</dbReference>
<keyword evidence="3 10" id="KW-0813">Transport</keyword>
<dbReference type="PRINTS" id="PR01264">
    <property type="entry name" value="MECHCHANNEL"/>
</dbReference>
<evidence type="ECO:0000256" key="6">
    <source>
        <dbReference type="ARBA" id="ARBA00022989"/>
    </source>
</evidence>